<dbReference type="Pfam" id="PF08240">
    <property type="entry name" value="ADH_N"/>
    <property type="match status" value="1"/>
</dbReference>
<sequence>MTVPTTMKAAIVTAYGGPEVVEIQSRPVPIPRDDEILIKTIATTVNSGDARMRALDAPQGMKTLMRLAIGIIRPRQPIFGTEIAGTVVAAGPGVSRFAIGDEVIAFPGVGLRCHAEYVAVSERKPIAKRPENLSFEEAAGLCFGGTTALHFLRKANLKAGEHILVIGASGAVGSAMVQLAKHFSAKVTAVASAANANLALSLGADAFIDYAITDYTSTASAYDVIADTVGATRFQRCLKALKPGGRYLGIAGGVGDMLARPKDGKRPIAGMATEHPEDVAFLADLAAKGQYRVVIDQTFDFDDIAQAHARVDSKHKRGSVVVRMPQ</sequence>
<evidence type="ECO:0000313" key="3">
    <source>
        <dbReference type="Proteomes" id="UP001163882"/>
    </source>
</evidence>
<dbReference type="InterPro" id="IPR052733">
    <property type="entry name" value="Chloroplast_QOR"/>
</dbReference>
<protein>
    <submittedName>
        <fullName evidence="2">NAD(P)-dependent alcohol dehydrogenase</fullName>
    </submittedName>
</protein>
<dbReference type="PANTHER" id="PTHR44013">
    <property type="entry name" value="ZINC-TYPE ALCOHOL DEHYDROGENASE-LIKE PROTEIN C16A3.02C"/>
    <property type="match status" value="1"/>
</dbReference>
<dbReference type="RefSeq" id="WP_264225558.1">
    <property type="nucleotide sequence ID" value="NZ_CP107716.1"/>
</dbReference>
<dbReference type="EMBL" id="CP107716">
    <property type="protein sequence ID" value="UYQ71911.1"/>
    <property type="molecule type" value="Genomic_DNA"/>
</dbReference>
<dbReference type="PANTHER" id="PTHR44013:SF1">
    <property type="entry name" value="ZINC-TYPE ALCOHOL DEHYDROGENASE-LIKE PROTEIN C16A3.02C"/>
    <property type="match status" value="1"/>
</dbReference>
<dbReference type="InterPro" id="IPR013154">
    <property type="entry name" value="ADH-like_N"/>
</dbReference>
<dbReference type="Pfam" id="PF13602">
    <property type="entry name" value="ADH_zinc_N_2"/>
    <property type="match status" value="1"/>
</dbReference>
<dbReference type="InterPro" id="IPR020843">
    <property type="entry name" value="ER"/>
</dbReference>
<dbReference type="Gene3D" id="3.90.180.10">
    <property type="entry name" value="Medium-chain alcohol dehydrogenases, catalytic domain"/>
    <property type="match status" value="1"/>
</dbReference>
<feature type="domain" description="Enoyl reductase (ER)" evidence="1">
    <location>
        <begin position="16"/>
        <end position="322"/>
    </location>
</feature>
<organism evidence="2 3">
    <name type="scientific">Pelagibacterium flavum</name>
    <dbReference type="NCBI Taxonomy" id="2984530"/>
    <lineage>
        <taxon>Bacteria</taxon>
        <taxon>Pseudomonadati</taxon>
        <taxon>Pseudomonadota</taxon>
        <taxon>Alphaproteobacteria</taxon>
        <taxon>Hyphomicrobiales</taxon>
        <taxon>Devosiaceae</taxon>
        <taxon>Pelagibacterium</taxon>
    </lineage>
</organism>
<accession>A0ABY6IMT4</accession>
<evidence type="ECO:0000259" key="1">
    <source>
        <dbReference type="SMART" id="SM00829"/>
    </source>
</evidence>
<proteinExistence type="predicted"/>
<dbReference type="SUPFAM" id="SSF51735">
    <property type="entry name" value="NAD(P)-binding Rossmann-fold domains"/>
    <property type="match status" value="1"/>
</dbReference>
<dbReference type="Gene3D" id="3.40.50.720">
    <property type="entry name" value="NAD(P)-binding Rossmann-like Domain"/>
    <property type="match status" value="1"/>
</dbReference>
<dbReference type="SUPFAM" id="SSF50129">
    <property type="entry name" value="GroES-like"/>
    <property type="match status" value="1"/>
</dbReference>
<dbReference type="CDD" id="cd08267">
    <property type="entry name" value="MDR1"/>
    <property type="match status" value="1"/>
</dbReference>
<dbReference type="InterPro" id="IPR036291">
    <property type="entry name" value="NAD(P)-bd_dom_sf"/>
</dbReference>
<dbReference type="SMART" id="SM00829">
    <property type="entry name" value="PKS_ER"/>
    <property type="match status" value="1"/>
</dbReference>
<reference evidence="2" key="1">
    <citation type="submission" date="2022-10" db="EMBL/GenBank/DDBJ databases">
        <title>YIM 151497 complete genome.</title>
        <authorList>
            <person name="Chen X."/>
        </authorList>
    </citation>
    <scope>NUCLEOTIDE SEQUENCE</scope>
    <source>
        <strain evidence="2">YIM 151497</strain>
    </source>
</reference>
<name>A0ABY6IMT4_9HYPH</name>
<dbReference type="InterPro" id="IPR011032">
    <property type="entry name" value="GroES-like_sf"/>
</dbReference>
<dbReference type="Proteomes" id="UP001163882">
    <property type="component" value="Chromosome"/>
</dbReference>
<evidence type="ECO:0000313" key="2">
    <source>
        <dbReference type="EMBL" id="UYQ71911.1"/>
    </source>
</evidence>
<gene>
    <name evidence="2" type="ORF">OF122_18015</name>
</gene>
<keyword evidence="3" id="KW-1185">Reference proteome</keyword>